<comment type="caution">
    <text evidence="2">The sequence shown here is derived from an EMBL/GenBank/DDBJ whole genome shotgun (WGS) entry which is preliminary data.</text>
</comment>
<name>K1U3M2_9ZZZZ</name>
<accession>K1U3M2</accession>
<feature type="transmembrane region" description="Helical" evidence="1">
    <location>
        <begin position="56"/>
        <end position="76"/>
    </location>
</feature>
<evidence type="ECO:0000256" key="1">
    <source>
        <dbReference type="SAM" id="Phobius"/>
    </source>
</evidence>
<dbReference type="AlphaFoldDB" id="K1U3M2"/>
<keyword evidence="1" id="KW-0812">Transmembrane</keyword>
<organism evidence="2">
    <name type="scientific">human gut metagenome</name>
    <dbReference type="NCBI Taxonomy" id="408170"/>
    <lineage>
        <taxon>unclassified sequences</taxon>
        <taxon>metagenomes</taxon>
        <taxon>organismal metagenomes</taxon>
    </lineage>
</organism>
<sequence>EYKAGTYCAGILRVYRMGNRLHAAYVDYERYFFEAYRSKGGTDEYINAVMGLTANWMLPVVIVLGLVGGVIGAYLGKAILKKHFVKAGIV</sequence>
<proteinExistence type="predicted"/>
<reference evidence="2" key="1">
    <citation type="journal article" date="2013" name="Environ. Microbiol.">
        <title>Microbiota from the distal guts of lean and obese adolescents exhibit partial functional redundancy besides clear differences in community structure.</title>
        <authorList>
            <person name="Ferrer M."/>
            <person name="Ruiz A."/>
            <person name="Lanza F."/>
            <person name="Haange S.B."/>
            <person name="Oberbach A."/>
            <person name="Till H."/>
            <person name="Bargiela R."/>
            <person name="Campoy C."/>
            <person name="Segura M.T."/>
            <person name="Richter M."/>
            <person name="von Bergen M."/>
            <person name="Seifert J."/>
            <person name="Suarez A."/>
        </authorList>
    </citation>
    <scope>NUCLEOTIDE SEQUENCE</scope>
</reference>
<dbReference type="InterPro" id="IPR011733">
    <property type="entry name" value="CHP02185_IM"/>
</dbReference>
<dbReference type="EMBL" id="AJWZ01004213">
    <property type="protein sequence ID" value="EKC66066.1"/>
    <property type="molecule type" value="Genomic_DNA"/>
</dbReference>
<gene>
    <name evidence="2" type="ORF">OBE_06141</name>
</gene>
<keyword evidence="1" id="KW-1133">Transmembrane helix</keyword>
<protein>
    <submittedName>
        <fullName evidence="2">Uncharacterized protein</fullName>
    </submittedName>
</protein>
<feature type="non-terminal residue" evidence="2">
    <location>
        <position position="1"/>
    </location>
</feature>
<evidence type="ECO:0000313" key="2">
    <source>
        <dbReference type="EMBL" id="EKC66066.1"/>
    </source>
</evidence>
<dbReference type="Pfam" id="PF09605">
    <property type="entry name" value="Trep_Strep"/>
    <property type="match status" value="1"/>
</dbReference>
<keyword evidence="1" id="KW-0472">Membrane</keyword>